<dbReference type="Pfam" id="PF05498">
    <property type="entry name" value="RALF"/>
    <property type="match status" value="1"/>
</dbReference>
<dbReference type="PANTHER" id="PTHR33136">
    <property type="entry name" value="RAPID ALKALINIZATION FACTOR-LIKE"/>
    <property type="match status" value="1"/>
</dbReference>
<evidence type="ECO:0000256" key="3">
    <source>
        <dbReference type="ARBA" id="ARBA00022729"/>
    </source>
</evidence>
<feature type="chain" id="PRO_5032907458" description="Rapid ALkalinization Factor" evidence="5">
    <location>
        <begin position="30"/>
        <end position="115"/>
    </location>
</feature>
<dbReference type="InterPro" id="IPR008801">
    <property type="entry name" value="RALF"/>
</dbReference>
<dbReference type="EMBL" id="DUZY01000002">
    <property type="protein sequence ID" value="DAD27528.1"/>
    <property type="molecule type" value="Genomic_DNA"/>
</dbReference>
<protein>
    <recommendedName>
        <fullName evidence="8">Rapid ALkalinization Factor</fullName>
    </recommendedName>
</protein>
<evidence type="ECO:0000256" key="4">
    <source>
        <dbReference type="ARBA" id="ARBA00023157"/>
    </source>
</evidence>
<dbReference type="GO" id="GO:0005179">
    <property type="term" value="F:hormone activity"/>
    <property type="evidence" value="ECO:0007669"/>
    <property type="project" value="UniProtKB-KW"/>
</dbReference>
<accession>A0A822YDG5</accession>
<dbReference type="PANTHER" id="PTHR33136:SF4">
    <property type="entry name" value="PROTEIN RALF-LIKE 32"/>
    <property type="match status" value="1"/>
</dbReference>
<keyword evidence="7" id="KW-1185">Reference proteome</keyword>
<keyword evidence="4" id="KW-1015">Disulfide bond</keyword>
<gene>
    <name evidence="6" type="ORF">HUJ06_028996</name>
</gene>
<name>A0A822YDG5_NELNU</name>
<organism evidence="6 7">
    <name type="scientific">Nelumbo nucifera</name>
    <name type="common">Sacred lotus</name>
    <dbReference type="NCBI Taxonomy" id="4432"/>
    <lineage>
        <taxon>Eukaryota</taxon>
        <taxon>Viridiplantae</taxon>
        <taxon>Streptophyta</taxon>
        <taxon>Embryophyta</taxon>
        <taxon>Tracheophyta</taxon>
        <taxon>Spermatophyta</taxon>
        <taxon>Magnoliopsida</taxon>
        <taxon>Proteales</taxon>
        <taxon>Nelumbonaceae</taxon>
        <taxon>Nelumbo</taxon>
    </lineage>
</organism>
<evidence type="ECO:0000256" key="5">
    <source>
        <dbReference type="SAM" id="SignalP"/>
    </source>
</evidence>
<evidence type="ECO:0000256" key="2">
    <source>
        <dbReference type="ARBA" id="ARBA00022702"/>
    </source>
</evidence>
<dbReference type="AlphaFoldDB" id="A0A822YDG5"/>
<comment type="caution">
    <text evidence="6">The sequence shown here is derived from an EMBL/GenBank/DDBJ whole genome shotgun (WGS) entry which is preliminary data.</text>
</comment>
<reference evidence="6 7" key="1">
    <citation type="journal article" date="2020" name="Mol. Biol. Evol.">
        <title>Distinct Expression and Methylation Patterns for Genes with Different Fates following a Single Whole-Genome Duplication in Flowering Plants.</title>
        <authorList>
            <person name="Shi T."/>
            <person name="Rahmani R.S."/>
            <person name="Gugger P.F."/>
            <person name="Wang M."/>
            <person name="Li H."/>
            <person name="Zhang Y."/>
            <person name="Li Z."/>
            <person name="Wang Q."/>
            <person name="Van de Peer Y."/>
            <person name="Marchal K."/>
            <person name="Chen J."/>
        </authorList>
    </citation>
    <scope>NUCLEOTIDE SEQUENCE [LARGE SCALE GENOMIC DNA]</scope>
    <source>
        <tissue evidence="6">Leaf</tissue>
    </source>
</reference>
<evidence type="ECO:0008006" key="8">
    <source>
        <dbReference type="Google" id="ProtNLM"/>
    </source>
</evidence>
<evidence type="ECO:0000256" key="1">
    <source>
        <dbReference type="ARBA" id="ARBA00009178"/>
    </source>
</evidence>
<keyword evidence="2" id="KW-0372">Hormone</keyword>
<evidence type="ECO:0000313" key="6">
    <source>
        <dbReference type="EMBL" id="DAD27528.1"/>
    </source>
</evidence>
<dbReference type="Proteomes" id="UP000607653">
    <property type="component" value="Unassembled WGS sequence"/>
</dbReference>
<sequence>MSTGSMRTSLKFFPVTLLLLLQLVCSSIAAAPQIGYRSKPNNGSVEECRREELTMESNISQSFIMTTVNILGANGVICNKEGRPYESCLPKPAGKYDRGCSIYNRCRQNPTGEGK</sequence>
<feature type="signal peptide" evidence="5">
    <location>
        <begin position="1"/>
        <end position="29"/>
    </location>
</feature>
<evidence type="ECO:0000313" key="7">
    <source>
        <dbReference type="Proteomes" id="UP000607653"/>
    </source>
</evidence>
<proteinExistence type="inferred from homology"/>
<keyword evidence="3 5" id="KW-0732">Signal</keyword>
<comment type="similarity">
    <text evidence="1">Belongs to the plant rapid alkalinization factor (RALF) family.</text>
</comment>